<evidence type="ECO:0000256" key="1">
    <source>
        <dbReference type="ARBA" id="ARBA00004496"/>
    </source>
</evidence>
<feature type="domain" description="Dynamin-type G" evidence="7">
    <location>
        <begin position="33"/>
        <end position="306"/>
    </location>
</feature>
<dbReference type="InterPro" id="IPR022812">
    <property type="entry name" value="Dynamin"/>
</dbReference>
<sequence>QAADHTLNNQYEEKIRPCIDLVDSLRALGVEKDLSLPAIAVIGDQSSGKSSVLEALSGVALPRGNGIVTRCPLELKLKRLHGGQAWQGKICYRNVVMDLHNASEVDKAVRQAQDVVAGPRCAISGELISLEIRSPDVPDLTLIDLPGIARVAVGDQPKDIGEQIKVLLKRIIGCKETINLVVVPCNVDIATTEALKMAQEVDPSGERTLGILTKPDLVDRGTEESIIKIMRNRVIPLKKGYMIVKCRGQQDIHNKLTLASAIQQERNFFESHRHFSILMEEGKATIPHLAEKLTNELVKHIIKSLPALESQIRDTLQKTLQELQRYSKGTPRTESEKLIFLTDLIKFFNQDICRTMRGEEQLFGDEIRLFTKIRREFRTWGVILLESAARAKKIVPGKAWKYEDQYRGREFPGFTNYRTFEDIIKEQITDLEQPAIEILNNVLELVEEKFTDIAERNFSNFHNLSRAAKIRIEDIKNKQAEEAERHIRTQFKMEKIVYCQDDIYLCDFNAVKANGVEKPFQAPKEDPSFVQEMVSHTNAYFSGASKRLSNQIPLIILSSVLHDFGDNLQTTMIHLLQDKDKLNLLLEEDDEAAQHRNYLSQRVDRLTKACQYLRDFSSL</sequence>
<dbReference type="Gene3D" id="1.20.120.1240">
    <property type="entry name" value="Dynamin, middle domain"/>
    <property type="match status" value="1"/>
</dbReference>
<dbReference type="GO" id="GO:0031623">
    <property type="term" value="P:receptor internalization"/>
    <property type="evidence" value="ECO:0007669"/>
    <property type="project" value="TreeGrafter"/>
</dbReference>
<dbReference type="GO" id="GO:0098793">
    <property type="term" value="C:presynapse"/>
    <property type="evidence" value="ECO:0007669"/>
    <property type="project" value="GOC"/>
</dbReference>
<evidence type="ECO:0000256" key="5">
    <source>
        <dbReference type="RuleBase" id="RU003932"/>
    </source>
</evidence>
<dbReference type="InterPro" id="IPR020850">
    <property type="entry name" value="GED_dom"/>
</dbReference>
<comment type="subcellular location">
    <subcellularLocation>
        <location evidence="1">Cytoplasm</location>
    </subcellularLocation>
</comment>
<evidence type="ECO:0000256" key="2">
    <source>
        <dbReference type="ARBA" id="ARBA00022490"/>
    </source>
</evidence>
<evidence type="ECO:0000256" key="4">
    <source>
        <dbReference type="ARBA" id="ARBA00023134"/>
    </source>
</evidence>
<dbReference type="FunFam" id="1.20.120.1240:FF:000007">
    <property type="entry name" value="Interferon-induced GTP-binding protein Mx1"/>
    <property type="match status" value="1"/>
</dbReference>
<name>A0A7K7SUK9_9TYRA</name>
<dbReference type="InterPro" id="IPR019762">
    <property type="entry name" value="Dynamin_GTPase_CS"/>
</dbReference>
<dbReference type="OrthoDB" id="5061070at2759"/>
<accession>A0A7K7SUK9</accession>
<protein>
    <submittedName>
        <fullName evidence="8">MX protein</fullName>
    </submittedName>
</protein>
<evidence type="ECO:0000313" key="8">
    <source>
        <dbReference type="EMBL" id="NXA08219.1"/>
    </source>
</evidence>
<dbReference type="SUPFAM" id="SSF52540">
    <property type="entry name" value="P-loop containing nucleoside triphosphate hydrolases"/>
    <property type="match status" value="1"/>
</dbReference>
<dbReference type="InterPro" id="IPR001401">
    <property type="entry name" value="Dynamin_GTPase"/>
</dbReference>
<dbReference type="PROSITE" id="PS00410">
    <property type="entry name" value="G_DYNAMIN_1"/>
    <property type="match status" value="1"/>
</dbReference>
<dbReference type="GO" id="GO:0008017">
    <property type="term" value="F:microtubule binding"/>
    <property type="evidence" value="ECO:0007669"/>
    <property type="project" value="TreeGrafter"/>
</dbReference>
<dbReference type="GO" id="GO:0016185">
    <property type="term" value="P:synaptic vesicle budding from presynaptic endocytic zone membrane"/>
    <property type="evidence" value="ECO:0007669"/>
    <property type="project" value="TreeGrafter"/>
</dbReference>
<organism evidence="8 9">
    <name type="scientific">Sapayoa aenigma</name>
    <name type="common">broad-billed sapayoa</name>
    <dbReference type="NCBI Taxonomy" id="239371"/>
    <lineage>
        <taxon>Eukaryota</taxon>
        <taxon>Metazoa</taxon>
        <taxon>Chordata</taxon>
        <taxon>Craniata</taxon>
        <taxon>Vertebrata</taxon>
        <taxon>Euteleostomi</taxon>
        <taxon>Archelosauria</taxon>
        <taxon>Archosauria</taxon>
        <taxon>Dinosauria</taxon>
        <taxon>Saurischia</taxon>
        <taxon>Theropoda</taxon>
        <taxon>Coelurosauria</taxon>
        <taxon>Aves</taxon>
        <taxon>Neognathae</taxon>
        <taxon>Neoaves</taxon>
        <taxon>Telluraves</taxon>
        <taxon>Australaves</taxon>
        <taxon>Passeriformes</taxon>
        <taxon>Tyrannidae</taxon>
        <taxon>Sapayoa</taxon>
    </lineage>
</organism>
<feature type="non-terminal residue" evidence="8">
    <location>
        <position position="1"/>
    </location>
</feature>
<feature type="non-terminal residue" evidence="8">
    <location>
        <position position="619"/>
    </location>
</feature>
<dbReference type="Pfam" id="PF01031">
    <property type="entry name" value="Dynamin_M"/>
    <property type="match status" value="1"/>
</dbReference>
<comment type="caution">
    <text evidence="8">The sequence shown here is derived from an EMBL/GenBank/DDBJ whole genome shotgun (WGS) entry which is preliminary data.</text>
</comment>
<keyword evidence="9" id="KW-1185">Reference proteome</keyword>
<dbReference type="InterPro" id="IPR003130">
    <property type="entry name" value="GED"/>
</dbReference>
<dbReference type="GO" id="GO:0005634">
    <property type="term" value="C:nucleus"/>
    <property type="evidence" value="ECO:0007669"/>
    <property type="project" value="TreeGrafter"/>
</dbReference>
<gene>
    <name evidence="8" type="primary">Mx</name>
    <name evidence="8" type="ORF">SAPAEN_R07110</name>
</gene>
<evidence type="ECO:0000259" key="6">
    <source>
        <dbReference type="PROSITE" id="PS51388"/>
    </source>
</evidence>
<dbReference type="GO" id="GO:0005737">
    <property type="term" value="C:cytoplasm"/>
    <property type="evidence" value="ECO:0007669"/>
    <property type="project" value="UniProtKB-SubCell"/>
</dbReference>
<dbReference type="PANTHER" id="PTHR11566:SF231">
    <property type="entry name" value="INTERFERON-INDUCED GTP-BINDING PROTEIN MX"/>
    <property type="match status" value="1"/>
</dbReference>
<dbReference type="GO" id="GO:0051607">
    <property type="term" value="P:defense response to virus"/>
    <property type="evidence" value="ECO:0007669"/>
    <property type="project" value="TreeGrafter"/>
</dbReference>
<evidence type="ECO:0000313" key="9">
    <source>
        <dbReference type="Proteomes" id="UP000589485"/>
    </source>
</evidence>
<dbReference type="Pfam" id="PF00350">
    <property type="entry name" value="Dynamin_N"/>
    <property type="match status" value="1"/>
</dbReference>
<dbReference type="SMART" id="SM00053">
    <property type="entry name" value="DYNc"/>
    <property type="match status" value="1"/>
</dbReference>
<keyword evidence="2" id="KW-0963">Cytoplasm</keyword>
<evidence type="ECO:0000256" key="3">
    <source>
        <dbReference type="ARBA" id="ARBA00022741"/>
    </source>
</evidence>
<dbReference type="InterPro" id="IPR030381">
    <property type="entry name" value="G_DYNAMIN_dom"/>
</dbReference>
<comment type="similarity">
    <text evidence="5">Belongs to the TRAFAC class dynamin-like GTPase superfamily. Dynamin/Fzo/YdjA family.</text>
</comment>
<reference evidence="8 9" key="1">
    <citation type="submission" date="2019-09" db="EMBL/GenBank/DDBJ databases">
        <title>Bird 10,000 Genomes (B10K) Project - Family phase.</title>
        <authorList>
            <person name="Zhang G."/>
        </authorList>
    </citation>
    <scope>NUCLEOTIDE SEQUENCE [LARGE SCALE GENOMIC DNA]</scope>
    <source>
        <strain evidence="8">B10K-DU-030-41</strain>
        <tissue evidence="8">Muscle</tissue>
    </source>
</reference>
<dbReference type="InterPro" id="IPR000375">
    <property type="entry name" value="Dynamin_stalk"/>
</dbReference>
<dbReference type="CDD" id="cd08771">
    <property type="entry name" value="DLP_1"/>
    <property type="match status" value="1"/>
</dbReference>
<dbReference type="GO" id="GO:0003924">
    <property type="term" value="F:GTPase activity"/>
    <property type="evidence" value="ECO:0007669"/>
    <property type="project" value="InterPro"/>
</dbReference>
<keyword evidence="3 5" id="KW-0547">Nucleotide-binding</keyword>
<dbReference type="PRINTS" id="PR00195">
    <property type="entry name" value="DYNAMIN"/>
</dbReference>
<feature type="domain" description="GED" evidence="6">
    <location>
        <begin position="530"/>
        <end position="619"/>
    </location>
</feature>
<keyword evidence="4 5" id="KW-0342">GTP-binding</keyword>
<dbReference type="EMBL" id="VZSY01000178">
    <property type="protein sequence ID" value="NXA08219.1"/>
    <property type="molecule type" value="Genomic_DNA"/>
</dbReference>
<dbReference type="Proteomes" id="UP000589485">
    <property type="component" value="Unassembled WGS sequence"/>
</dbReference>
<dbReference type="Gene3D" id="3.40.50.300">
    <property type="entry name" value="P-loop containing nucleotide triphosphate hydrolases"/>
    <property type="match status" value="1"/>
</dbReference>
<dbReference type="InterPro" id="IPR027417">
    <property type="entry name" value="P-loop_NTPase"/>
</dbReference>
<dbReference type="GO" id="GO:0005886">
    <property type="term" value="C:plasma membrane"/>
    <property type="evidence" value="ECO:0007669"/>
    <property type="project" value="TreeGrafter"/>
</dbReference>
<dbReference type="SMART" id="SM00302">
    <property type="entry name" value="GED"/>
    <property type="match status" value="1"/>
</dbReference>
<dbReference type="PROSITE" id="PS51388">
    <property type="entry name" value="GED"/>
    <property type="match status" value="1"/>
</dbReference>
<dbReference type="InterPro" id="IPR045063">
    <property type="entry name" value="Dynamin_N"/>
</dbReference>
<dbReference type="GO" id="GO:0005874">
    <property type="term" value="C:microtubule"/>
    <property type="evidence" value="ECO:0007669"/>
    <property type="project" value="TreeGrafter"/>
</dbReference>
<dbReference type="FunFam" id="3.40.50.300:FF:000621">
    <property type="entry name" value="Interferon-induced GTP-binding protein Mx1"/>
    <property type="match status" value="1"/>
</dbReference>
<dbReference type="PANTHER" id="PTHR11566">
    <property type="entry name" value="DYNAMIN"/>
    <property type="match status" value="1"/>
</dbReference>
<dbReference type="PROSITE" id="PS51718">
    <property type="entry name" value="G_DYNAMIN_2"/>
    <property type="match status" value="1"/>
</dbReference>
<dbReference type="Pfam" id="PF02212">
    <property type="entry name" value="GED"/>
    <property type="match status" value="1"/>
</dbReference>
<dbReference type="GO" id="GO:0005525">
    <property type="term" value="F:GTP binding"/>
    <property type="evidence" value="ECO:0007669"/>
    <property type="project" value="UniProtKB-KW"/>
</dbReference>
<dbReference type="AlphaFoldDB" id="A0A7K7SUK9"/>
<proteinExistence type="inferred from homology"/>
<evidence type="ECO:0000259" key="7">
    <source>
        <dbReference type="PROSITE" id="PS51718"/>
    </source>
</evidence>